<comment type="similarity">
    <text evidence="2">Belongs to the SAICAR synthetase family.</text>
</comment>
<dbReference type="HOGENOM" id="CLU_045637_0_2_1"/>
<feature type="domain" description="SAICAR synthetase/ADE2 N-terminal" evidence="10">
    <location>
        <begin position="16"/>
        <end position="264"/>
    </location>
</feature>
<dbReference type="OrthoDB" id="9991235at2759"/>
<dbReference type="InterPro" id="IPR028923">
    <property type="entry name" value="SAICAR_synt/ADE2_N"/>
</dbReference>
<evidence type="ECO:0000256" key="7">
    <source>
        <dbReference type="ARBA" id="ARBA00022755"/>
    </source>
</evidence>
<keyword evidence="7" id="KW-0658">Purine biosynthesis</keyword>
<dbReference type="VEuPathDB" id="FungiDB:SJAG_02364"/>
<dbReference type="EMBL" id="KE651166">
    <property type="protein sequence ID" value="EEB07277.1"/>
    <property type="molecule type" value="Genomic_DNA"/>
</dbReference>
<dbReference type="Proteomes" id="UP000001744">
    <property type="component" value="Unassembled WGS sequence"/>
</dbReference>
<dbReference type="InterPro" id="IPR001636">
    <property type="entry name" value="SAICAR_synth"/>
</dbReference>
<dbReference type="Gene3D" id="3.30.470.20">
    <property type="entry name" value="ATP-grasp fold, B domain"/>
    <property type="match status" value="1"/>
</dbReference>
<keyword evidence="6" id="KW-0547">Nucleotide-binding</keyword>
<keyword evidence="13" id="KW-1185">Reference proteome</keyword>
<dbReference type="AlphaFoldDB" id="B6K296"/>
<dbReference type="PROSITE" id="PS01058">
    <property type="entry name" value="SAICAR_SYNTHETASE_2"/>
    <property type="match status" value="1"/>
</dbReference>
<dbReference type="GO" id="GO:0006189">
    <property type="term" value="P:'de novo' IMP biosynthetic process"/>
    <property type="evidence" value="ECO:0000318"/>
    <property type="project" value="GO_Central"/>
</dbReference>
<evidence type="ECO:0000256" key="5">
    <source>
        <dbReference type="ARBA" id="ARBA00022598"/>
    </source>
</evidence>
<dbReference type="OMA" id="CEPFKVE"/>
<reference evidence="11 13" key="1">
    <citation type="journal article" date="2011" name="Science">
        <title>Comparative functional genomics of the fission yeasts.</title>
        <authorList>
            <person name="Rhind N."/>
            <person name="Chen Z."/>
            <person name="Yassour M."/>
            <person name="Thompson D.A."/>
            <person name="Haas B.J."/>
            <person name="Habib N."/>
            <person name="Wapinski I."/>
            <person name="Roy S."/>
            <person name="Lin M.F."/>
            <person name="Heiman D.I."/>
            <person name="Young S.K."/>
            <person name="Furuya K."/>
            <person name="Guo Y."/>
            <person name="Pidoux A."/>
            <person name="Chen H.M."/>
            <person name="Robbertse B."/>
            <person name="Goldberg J.M."/>
            <person name="Aoki K."/>
            <person name="Bayne E.H."/>
            <person name="Berlin A.M."/>
            <person name="Desjardins C.A."/>
            <person name="Dobbs E."/>
            <person name="Dukaj L."/>
            <person name="Fan L."/>
            <person name="FitzGerald M.G."/>
            <person name="French C."/>
            <person name="Gujja S."/>
            <person name="Hansen K."/>
            <person name="Keifenheim D."/>
            <person name="Levin J.Z."/>
            <person name="Mosher R.A."/>
            <person name="Mueller C.A."/>
            <person name="Pfiffner J."/>
            <person name="Priest M."/>
            <person name="Russ C."/>
            <person name="Smialowska A."/>
            <person name="Swoboda P."/>
            <person name="Sykes S.M."/>
            <person name="Vaughn M."/>
            <person name="Vengrova S."/>
            <person name="Yoder R."/>
            <person name="Zeng Q."/>
            <person name="Allshire R."/>
            <person name="Baulcombe D."/>
            <person name="Birren B.W."/>
            <person name="Brown W."/>
            <person name="Ekwall K."/>
            <person name="Kellis M."/>
            <person name="Leatherwood J."/>
            <person name="Levin H."/>
            <person name="Margalit H."/>
            <person name="Martienssen R."/>
            <person name="Nieduszynski C.A."/>
            <person name="Spatafora J.W."/>
            <person name="Friedman N."/>
            <person name="Dalgaard J.Z."/>
            <person name="Baumann P."/>
            <person name="Niki H."/>
            <person name="Regev A."/>
            <person name="Nusbaum C."/>
        </authorList>
    </citation>
    <scope>NUCLEOTIDE SEQUENCE [LARGE SCALE GENOMIC DNA]</scope>
    <source>
        <strain evidence="13">yFS275 / FY16936</strain>
    </source>
</reference>
<protein>
    <recommendedName>
        <fullName evidence="4">Phosphoribosylaminoimidazole-succinocarboxamide synthase</fullName>
        <ecNumber evidence="3">6.3.2.6</ecNumber>
    </recommendedName>
    <alternativeName>
        <fullName evidence="9">SAICAR synthetase</fullName>
    </alternativeName>
</protein>
<evidence type="ECO:0000256" key="3">
    <source>
        <dbReference type="ARBA" id="ARBA00012217"/>
    </source>
</evidence>
<evidence type="ECO:0000256" key="4">
    <source>
        <dbReference type="ARBA" id="ARBA00016460"/>
    </source>
</evidence>
<dbReference type="STRING" id="402676.B6K296"/>
<dbReference type="NCBIfam" id="NF010568">
    <property type="entry name" value="PRK13961.1"/>
    <property type="match status" value="1"/>
</dbReference>
<dbReference type="FunFam" id="3.30.200.20:FF:000392">
    <property type="entry name" value="Phosphoribosylaminoimidazole-succinocarboxamide synthase"/>
    <property type="match status" value="1"/>
</dbReference>
<dbReference type="NCBIfam" id="TIGR00081">
    <property type="entry name" value="purC"/>
    <property type="match status" value="1"/>
</dbReference>
<name>B6K296_SCHJY</name>
<evidence type="ECO:0000256" key="2">
    <source>
        <dbReference type="ARBA" id="ARBA00010190"/>
    </source>
</evidence>
<accession>B6K296</accession>
<evidence type="ECO:0000256" key="1">
    <source>
        <dbReference type="ARBA" id="ARBA00004672"/>
    </source>
</evidence>
<evidence type="ECO:0000313" key="12">
    <source>
        <dbReference type="JaponicusDB" id="SJAG_02364"/>
    </source>
</evidence>
<dbReference type="GO" id="GO:0046084">
    <property type="term" value="P:adenine biosynthetic process"/>
    <property type="evidence" value="ECO:0007669"/>
    <property type="project" value="EnsemblFungi"/>
</dbReference>
<evidence type="ECO:0000256" key="6">
    <source>
        <dbReference type="ARBA" id="ARBA00022741"/>
    </source>
</evidence>
<dbReference type="PANTHER" id="PTHR43700:SF1">
    <property type="entry name" value="PHOSPHORIBOSYLAMINOIMIDAZOLE-SUCCINOCARBOXAMIDE SYNTHASE"/>
    <property type="match status" value="1"/>
</dbReference>
<dbReference type="SUPFAM" id="SSF56104">
    <property type="entry name" value="SAICAR synthase-like"/>
    <property type="match status" value="1"/>
</dbReference>
<evidence type="ECO:0000256" key="9">
    <source>
        <dbReference type="ARBA" id="ARBA00030409"/>
    </source>
</evidence>
<dbReference type="JaponicusDB" id="SJAG_02364">
    <property type="gene designation" value="ade7"/>
</dbReference>
<keyword evidence="8" id="KW-0067">ATP-binding</keyword>
<organism evidence="11 13">
    <name type="scientific">Schizosaccharomyces japonicus (strain yFS275 / FY16936)</name>
    <name type="common">Fission yeast</name>
    <dbReference type="NCBI Taxonomy" id="402676"/>
    <lineage>
        <taxon>Eukaryota</taxon>
        <taxon>Fungi</taxon>
        <taxon>Dikarya</taxon>
        <taxon>Ascomycota</taxon>
        <taxon>Taphrinomycotina</taxon>
        <taxon>Schizosaccharomycetes</taxon>
        <taxon>Schizosaccharomycetales</taxon>
        <taxon>Schizosaccharomycetaceae</taxon>
        <taxon>Schizosaccharomyces</taxon>
    </lineage>
</organism>
<dbReference type="eggNOG" id="KOG2835">
    <property type="taxonomic scope" value="Eukaryota"/>
</dbReference>
<dbReference type="UniPathway" id="UPA00074">
    <property type="reaction ID" value="UER00131"/>
</dbReference>
<dbReference type="GO" id="GO:0005524">
    <property type="term" value="F:ATP binding"/>
    <property type="evidence" value="ECO:0007669"/>
    <property type="project" value="UniProtKB-KW"/>
</dbReference>
<dbReference type="RefSeq" id="XP_002173570.1">
    <property type="nucleotide sequence ID" value="XM_002173534.2"/>
</dbReference>
<dbReference type="Pfam" id="PF01259">
    <property type="entry name" value="SAICAR_synt"/>
    <property type="match status" value="1"/>
</dbReference>
<dbReference type="Gene3D" id="3.30.200.20">
    <property type="entry name" value="Phosphorylase Kinase, domain 1"/>
    <property type="match status" value="1"/>
</dbReference>
<evidence type="ECO:0000313" key="13">
    <source>
        <dbReference type="Proteomes" id="UP000001744"/>
    </source>
</evidence>
<sequence length="300" mass="33712">MPALLQTNLPAPFRKIASGKVRDIYECQEDLSTLYFVATDRISAFDVIMENGIPDKGKILTKISEFWFNVLKPHTATHLVTSEWDKMPAVAAPFADQLKDRTMLVRRYKVLPIEAIVRGYITGSAWSEYKKSGTVHGMPMPEGMQESQAFPEPLFTPSTKAAEGHDENIHPDQVKDIIGADLAAKVAELSVKLYKVARDTAKEKGIIIADTKFEFGVDEQNNVILVDEVLTPDSSRFWLAADYAVGKPQESFDKQYLRNWLIAENVRGKPGVKLPENIVSSTRQKYIEAYEMICGKKWVA</sequence>
<dbReference type="PANTHER" id="PTHR43700">
    <property type="entry name" value="PHOSPHORIBOSYLAMINOIMIDAZOLE-SUCCINOCARBOXAMIDE SYNTHASE"/>
    <property type="match status" value="1"/>
</dbReference>
<dbReference type="CDD" id="cd01414">
    <property type="entry name" value="SAICAR_synt_Sc"/>
    <property type="match status" value="1"/>
</dbReference>
<gene>
    <name evidence="12" type="primary">ade7</name>
    <name evidence="11" type="ORF">SJAG_02364</name>
</gene>
<dbReference type="GO" id="GO:0004639">
    <property type="term" value="F:phosphoribosylaminoimidazolesuccinocarboxamide synthase activity"/>
    <property type="evidence" value="ECO:0000318"/>
    <property type="project" value="GO_Central"/>
</dbReference>
<dbReference type="GeneID" id="7050009"/>
<evidence type="ECO:0000313" key="11">
    <source>
        <dbReference type="EMBL" id="EEB07277.1"/>
    </source>
</evidence>
<dbReference type="FunFam" id="3.30.470.20:FF:000015">
    <property type="entry name" value="Phosphoribosylaminoimidazole-succinocarboxamide synthase"/>
    <property type="match status" value="1"/>
</dbReference>
<proteinExistence type="inferred from homology"/>
<comment type="pathway">
    <text evidence="1">Purine metabolism; IMP biosynthesis via de novo pathway; 5-amino-1-(5-phospho-D-ribosyl)imidazole-4-carboxamide from 5-amino-1-(5-phospho-D-ribosyl)imidazole-4-carboxylate: step 1/2.</text>
</comment>
<evidence type="ECO:0000256" key="8">
    <source>
        <dbReference type="ARBA" id="ARBA00022840"/>
    </source>
</evidence>
<dbReference type="PROSITE" id="PS01057">
    <property type="entry name" value="SAICAR_SYNTHETASE_1"/>
    <property type="match status" value="1"/>
</dbReference>
<dbReference type="InterPro" id="IPR018236">
    <property type="entry name" value="SAICAR_synthetase_CS"/>
</dbReference>
<dbReference type="HAMAP" id="MF_00137">
    <property type="entry name" value="SAICAR_synth"/>
    <property type="match status" value="1"/>
</dbReference>
<keyword evidence="5" id="KW-0436">Ligase</keyword>
<evidence type="ECO:0000259" key="10">
    <source>
        <dbReference type="Pfam" id="PF01259"/>
    </source>
</evidence>
<dbReference type="EC" id="6.3.2.6" evidence="3"/>